<name>A0A699YA17_HAELA</name>
<dbReference type="AlphaFoldDB" id="A0A699YA17"/>
<feature type="compositionally biased region" description="Polar residues" evidence="1">
    <location>
        <begin position="61"/>
        <end position="72"/>
    </location>
</feature>
<dbReference type="EMBL" id="BLLF01000026">
    <property type="protein sequence ID" value="GFH06181.1"/>
    <property type="molecule type" value="Genomic_DNA"/>
</dbReference>
<feature type="compositionally biased region" description="Low complexity" evidence="1">
    <location>
        <begin position="50"/>
        <end position="59"/>
    </location>
</feature>
<evidence type="ECO:0000256" key="1">
    <source>
        <dbReference type="SAM" id="MobiDB-lite"/>
    </source>
</evidence>
<organism evidence="2 3">
    <name type="scientific">Haematococcus lacustris</name>
    <name type="common">Green alga</name>
    <name type="synonym">Haematococcus pluvialis</name>
    <dbReference type="NCBI Taxonomy" id="44745"/>
    <lineage>
        <taxon>Eukaryota</taxon>
        <taxon>Viridiplantae</taxon>
        <taxon>Chlorophyta</taxon>
        <taxon>core chlorophytes</taxon>
        <taxon>Chlorophyceae</taxon>
        <taxon>CS clade</taxon>
        <taxon>Chlamydomonadales</taxon>
        <taxon>Haematococcaceae</taxon>
        <taxon>Haematococcus</taxon>
    </lineage>
</organism>
<gene>
    <name evidence="2" type="ORF">HaLaN_00768</name>
</gene>
<accession>A0A699YA17</accession>
<dbReference type="Proteomes" id="UP000485058">
    <property type="component" value="Unassembled WGS sequence"/>
</dbReference>
<comment type="caution">
    <text evidence="2">The sequence shown here is derived from an EMBL/GenBank/DDBJ whole genome shotgun (WGS) entry which is preliminary data.</text>
</comment>
<keyword evidence="3" id="KW-1185">Reference proteome</keyword>
<feature type="region of interest" description="Disordered" evidence="1">
    <location>
        <begin position="218"/>
        <end position="243"/>
    </location>
</feature>
<sequence length="243" mass="25441">MAEMAWYNDMVDQLNVEPITSCPDNLARLLYSSPVVTGWPGPLPEKLSSEHSSTAIASSGLGHTSGRSSSNMLGRQEEGVIMDQLISTCKAEAQQLAPLALDLVWGMEGMLQPGGGLVQPAAGKEAERLLSCLMLVLTVMAPLDTWLAAAPSLPAAGAKVSENTSAVRNSLTCMEAEQVWSWQALAAGTPAEASLASVLQGAANKLQLPHLLGNIGAKGGGGSSKKRGSSWAQQPALWPAPWW</sequence>
<proteinExistence type="predicted"/>
<reference evidence="2 3" key="1">
    <citation type="submission" date="2020-02" db="EMBL/GenBank/DDBJ databases">
        <title>Draft genome sequence of Haematococcus lacustris strain NIES-144.</title>
        <authorList>
            <person name="Morimoto D."/>
            <person name="Nakagawa S."/>
            <person name="Yoshida T."/>
            <person name="Sawayama S."/>
        </authorList>
    </citation>
    <scope>NUCLEOTIDE SEQUENCE [LARGE SCALE GENOMIC DNA]</scope>
    <source>
        <strain evidence="2 3">NIES-144</strain>
    </source>
</reference>
<evidence type="ECO:0000313" key="3">
    <source>
        <dbReference type="Proteomes" id="UP000485058"/>
    </source>
</evidence>
<protein>
    <submittedName>
        <fullName evidence="2">Uncharacterized protein</fullName>
    </submittedName>
</protein>
<evidence type="ECO:0000313" key="2">
    <source>
        <dbReference type="EMBL" id="GFH06181.1"/>
    </source>
</evidence>
<feature type="region of interest" description="Disordered" evidence="1">
    <location>
        <begin position="42"/>
        <end position="72"/>
    </location>
</feature>